<name>A0ABN3TSG0_9ACTN</name>
<evidence type="ECO:0000256" key="1">
    <source>
        <dbReference type="SAM" id="SignalP"/>
    </source>
</evidence>
<accession>A0ABN3TSG0</accession>
<comment type="caution">
    <text evidence="2">The sequence shown here is derived from an EMBL/GenBank/DDBJ whole genome shotgun (WGS) entry which is preliminary data.</text>
</comment>
<sequence>MRRQIRRTAAVLTLLAILATCGAQDPDGSTARWNSPGLLGGGGWPFLSSPISEAEAEDASYLPGSSVLRLPDGRVRLIPHGATEPVTVPADDPRAVAAVKGDQDWLSRGKVPGAAAGHQDMASRALLDLRLLTSPSGVSTASWYGIWNYTWPRDAAFHAAAFAVTGHLDEARLVLSFLARVQGDDGRWATRYRANGSPVNDGRFVQLDEIGWVLWASWFTGRYADEDLAPWDMVKRAADWIADNLGDDGLPPASSDYFERHPSTEQVPDRPTLGVSAPLLAGLRAAAAIAGDEHRREASRWRSAARRLDSAIRREYGVHGYPRSPLEGGNMDASVTFLAPPFAPEDRRVTSALAVAVDRLRIEENGGLLPGERWAGAKTQAWTPEVAMFALAETASGRETGWLDWLSEHRTPLGVLPERVDEEGEPHSVAPLGWTAALVLLALAAQEEPLPIPPS</sequence>
<protein>
    <recommendedName>
        <fullName evidence="4">Glycoside hydrolase family 15</fullName>
    </recommendedName>
</protein>
<dbReference type="InterPro" id="IPR012341">
    <property type="entry name" value="6hp_glycosidase-like_sf"/>
</dbReference>
<dbReference type="EMBL" id="BAAATZ010000001">
    <property type="protein sequence ID" value="GAA2718338.1"/>
    <property type="molecule type" value="Genomic_DNA"/>
</dbReference>
<evidence type="ECO:0008006" key="4">
    <source>
        <dbReference type="Google" id="ProtNLM"/>
    </source>
</evidence>
<dbReference type="Proteomes" id="UP001501842">
    <property type="component" value="Unassembled WGS sequence"/>
</dbReference>
<evidence type="ECO:0000313" key="3">
    <source>
        <dbReference type="Proteomes" id="UP001501842"/>
    </source>
</evidence>
<dbReference type="PANTHER" id="PTHR31616:SF13">
    <property type="entry name" value="GLUCAN 1,4-ALPHA-GLUCOSIDASE"/>
    <property type="match status" value="1"/>
</dbReference>
<organism evidence="2 3">
    <name type="scientific">Actinocorallia aurantiaca</name>
    <dbReference type="NCBI Taxonomy" id="46204"/>
    <lineage>
        <taxon>Bacteria</taxon>
        <taxon>Bacillati</taxon>
        <taxon>Actinomycetota</taxon>
        <taxon>Actinomycetes</taxon>
        <taxon>Streptosporangiales</taxon>
        <taxon>Thermomonosporaceae</taxon>
        <taxon>Actinocorallia</taxon>
    </lineage>
</organism>
<dbReference type="RefSeq" id="WP_344448034.1">
    <property type="nucleotide sequence ID" value="NZ_BAAATZ010000001.1"/>
</dbReference>
<dbReference type="InterPro" id="IPR008928">
    <property type="entry name" value="6-hairpin_glycosidase_sf"/>
</dbReference>
<feature type="signal peptide" evidence="1">
    <location>
        <begin position="1"/>
        <end position="23"/>
    </location>
</feature>
<dbReference type="SUPFAM" id="SSF48208">
    <property type="entry name" value="Six-hairpin glycosidases"/>
    <property type="match status" value="1"/>
</dbReference>
<keyword evidence="1" id="KW-0732">Signal</keyword>
<dbReference type="PANTHER" id="PTHR31616">
    <property type="entry name" value="TREHALASE"/>
    <property type="match status" value="1"/>
</dbReference>
<proteinExistence type="predicted"/>
<feature type="chain" id="PRO_5047398451" description="Glycoside hydrolase family 15" evidence="1">
    <location>
        <begin position="24"/>
        <end position="455"/>
    </location>
</feature>
<dbReference type="Gene3D" id="1.50.10.10">
    <property type="match status" value="1"/>
</dbReference>
<gene>
    <name evidence="2" type="ORF">GCM10010439_01110</name>
</gene>
<reference evidence="2 3" key="1">
    <citation type="journal article" date="2019" name="Int. J. Syst. Evol. Microbiol.">
        <title>The Global Catalogue of Microorganisms (GCM) 10K type strain sequencing project: providing services to taxonomists for standard genome sequencing and annotation.</title>
        <authorList>
            <consortium name="The Broad Institute Genomics Platform"/>
            <consortium name="The Broad Institute Genome Sequencing Center for Infectious Disease"/>
            <person name="Wu L."/>
            <person name="Ma J."/>
        </authorList>
    </citation>
    <scope>NUCLEOTIDE SEQUENCE [LARGE SCALE GENOMIC DNA]</scope>
    <source>
        <strain evidence="2 3">JCM 8201</strain>
    </source>
</reference>
<evidence type="ECO:0000313" key="2">
    <source>
        <dbReference type="EMBL" id="GAA2718338.1"/>
    </source>
</evidence>
<keyword evidence="3" id="KW-1185">Reference proteome</keyword>